<keyword evidence="1" id="KW-0560">Oxidoreductase</keyword>
<evidence type="ECO:0000313" key="4">
    <source>
        <dbReference type="Proteomes" id="UP001324533"/>
    </source>
</evidence>
<evidence type="ECO:0000256" key="1">
    <source>
        <dbReference type="ARBA" id="ARBA00023002"/>
    </source>
</evidence>
<sequence>MAELFTPGDPVHEKAQHLLDSELIAWFTTVGEDGTPHAVPVWFFWHDGAVWILTRPDSVKARQVRRGSRALVHLNTQGRFGADVVVLSGSARIIDQSAAEWLITVREPWTEKYVEAIEDFGMPVDELVQQFEAVIRMEPEKLLAW</sequence>
<keyword evidence="4" id="KW-1185">Reference proteome</keyword>
<protein>
    <submittedName>
        <fullName evidence="3">Pyridoxamine 5'-phosphate oxidase family protein</fullName>
    </submittedName>
</protein>
<dbReference type="InterPro" id="IPR012349">
    <property type="entry name" value="Split_barrel_FMN-bd"/>
</dbReference>
<dbReference type="InterPro" id="IPR052019">
    <property type="entry name" value="F420H2_bilvrd_red/Heme_oxyg"/>
</dbReference>
<dbReference type="SUPFAM" id="SSF50475">
    <property type="entry name" value="FMN-binding split barrel"/>
    <property type="match status" value="1"/>
</dbReference>
<dbReference type="Gene3D" id="2.30.110.10">
    <property type="entry name" value="Electron Transport, Fmn-binding Protein, Chain A"/>
    <property type="match status" value="1"/>
</dbReference>
<accession>A0ABZ0VG46</accession>
<dbReference type="InterPro" id="IPR011576">
    <property type="entry name" value="Pyridox_Oxase_N"/>
</dbReference>
<reference evidence="3 4" key="1">
    <citation type="submission" date="2023-06" db="EMBL/GenBank/DDBJ databases">
        <title>Rock-solubilizing bacteria, Microbacterium invictum, promotes re-establishment of vegetation in rocky wasteland by accelerating rock bio-weathering and reshaping soil bacterial community.</title>
        <authorList>
            <person name="Liu C."/>
        </authorList>
    </citation>
    <scope>NUCLEOTIDE SEQUENCE [LARGE SCALE GENOMIC DNA]</scope>
    <source>
        <strain evidence="3 4">X-18</strain>
    </source>
</reference>
<dbReference type="Proteomes" id="UP001324533">
    <property type="component" value="Chromosome"/>
</dbReference>
<dbReference type="Pfam" id="PF01243">
    <property type="entry name" value="PNPOx_N"/>
    <property type="match status" value="1"/>
</dbReference>
<dbReference type="EMBL" id="CP139779">
    <property type="protein sequence ID" value="WQB71626.1"/>
    <property type="molecule type" value="Genomic_DNA"/>
</dbReference>
<organism evidence="3 4">
    <name type="scientific">Microbacterium invictum</name>
    <dbReference type="NCBI Taxonomy" id="515415"/>
    <lineage>
        <taxon>Bacteria</taxon>
        <taxon>Bacillati</taxon>
        <taxon>Actinomycetota</taxon>
        <taxon>Actinomycetes</taxon>
        <taxon>Micrococcales</taxon>
        <taxon>Microbacteriaceae</taxon>
        <taxon>Microbacterium</taxon>
    </lineage>
</organism>
<gene>
    <name evidence="3" type="ORF">T9R20_06625</name>
</gene>
<proteinExistence type="predicted"/>
<evidence type="ECO:0000313" key="3">
    <source>
        <dbReference type="EMBL" id="WQB71626.1"/>
    </source>
</evidence>
<dbReference type="PANTHER" id="PTHR35176:SF6">
    <property type="entry name" value="HEME OXYGENASE HI_0854-RELATED"/>
    <property type="match status" value="1"/>
</dbReference>
<evidence type="ECO:0000259" key="2">
    <source>
        <dbReference type="Pfam" id="PF01243"/>
    </source>
</evidence>
<dbReference type="PANTHER" id="PTHR35176">
    <property type="entry name" value="HEME OXYGENASE HI_0854-RELATED"/>
    <property type="match status" value="1"/>
</dbReference>
<dbReference type="RefSeq" id="WP_322411738.1">
    <property type="nucleotide sequence ID" value="NZ_CP139779.1"/>
</dbReference>
<feature type="domain" description="Pyridoxamine 5'-phosphate oxidase N-terminal" evidence="2">
    <location>
        <begin position="12"/>
        <end position="141"/>
    </location>
</feature>
<name>A0ABZ0VG46_9MICO</name>